<gene>
    <name evidence="2" type="ORF">A3A26_01915</name>
</gene>
<sequence>MGGIIISLLVIWGIFNLVAGPKEEPERYFIDQYAQERMQEYYKQTRSFQQYGDYDCSDFSTQAEAQEFYEDGGGPDTDYHDLDRDRDGWACESLP</sequence>
<dbReference type="Proteomes" id="UP000177068">
    <property type="component" value="Unassembled WGS sequence"/>
</dbReference>
<comment type="caution">
    <text evidence="2">The sequence shown here is derived from an EMBL/GenBank/DDBJ whole genome shotgun (WGS) entry which is preliminary data.</text>
</comment>
<proteinExistence type="predicted"/>
<dbReference type="AlphaFoldDB" id="A0A1G2U773"/>
<protein>
    <recommendedName>
        <fullName evidence="1">Excalibur calcium-binding domain-containing protein</fullName>
    </recommendedName>
</protein>
<dbReference type="Pfam" id="PF05901">
    <property type="entry name" value="Excalibur"/>
    <property type="match status" value="1"/>
</dbReference>
<evidence type="ECO:0000313" key="2">
    <source>
        <dbReference type="EMBL" id="OHB05323.1"/>
    </source>
</evidence>
<feature type="domain" description="Excalibur calcium-binding" evidence="1">
    <location>
        <begin position="52"/>
        <end position="92"/>
    </location>
</feature>
<name>A0A1G2U773_9BACT</name>
<dbReference type="EMBL" id="MHWG01000020">
    <property type="protein sequence ID" value="OHB05323.1"/>
    <property type="molecule type" value="Genomic_DNA"/>
</dbReference>
<evidence type="ECO:0000313" key="3">
    <source>
        <dbReference type="Proteomes" id="UP000177068"/>
    </source>
</evidence>
<accession>A0A1G2U773</accession>
<organism evidence="2 3">
    <name type="scientific">Candidatus Zambryskibacteria bacterium RIFCSPLOWO2_01_FULL_47_14</name>
    <dbReference type="NCBI Taxonomy" id="1802763"/>
    <lineage>
        <taxon>Bacteria</taxon>
        <taxon>Candidatus Zambryskiibacteriota</taxon>
    </lineage>
</organism>
<reference evidence="2 3" key="1">
    <citation type="journal article" date="2016" name="Nat. Commun.">
        <title>Thousands of microbial genomes shed light on interconnected biogeochemical processes in an aquifer system.</title>
        <authorList>
            <person name="Anantharaman K."/>
            <person name="Brown C.T."/>
            <person name="Hug L.A."/>
            <person name="Sharon I."/>
            <person name="Castelle C.J."/>
            <person name="Probst A.J."/>
            <person name="Thomas B.C."/>
            <person name="Singh A."/>
            <person name="Wilkins M.J."/>
            <person name="Karaoz U."/>
            <person name="Brodie E.L."/>
            <person name="Williams K.H."/>
            <person name="Hubbard S.S."/>
            <person name="Banfield J.F."/>
        </authorList>
    </citation>
    <scope>NUCLEOTIDE SEQUENCE [LARGE SCALE GENOMIC DNA]</scope>
</reference>
<dbReference type="InterPro" id="IPR008613">
    <property type="entry name" value="Excalibur_Ca-bd_domain"/>
</dbReference>
<evidence type="ECO:0000259" key="1">
    <source>
        <dbReference type="SMART" id="SM00894"/>
    </source>
</evidence>
<dbReference type="SMART" id="SM00894">
    <property type="entry name" value="Excalibur"/>
    <property type="match status" value="1"/>
</dbReference>